<feature type="region of interest" description="Disordered" evidence="1">
    <location>
        <begin position="269"/>
        <end position="332"/>
    </location>
</feature>
<name>A0A4P7XE90_9ALTE</name>
<dbReference type="RefSeq" id="WP_136547212.1">
    <property type="nucleotide sequence ID" value="NZ_CP031093.1"/>
</dbReference>
<feature type="region of interest" description="Disordered" evidence="1">
    <location>
        <begin position="84"/>
        <end position="186"/>
    </location>
</feature>
<evidence type="ECO:0000313" key="2">
    <source>
        <dbReference type="EMBL" id="QCF25201.1"/>
    </source>
</evidence>
<feature type="compositionally biased region" description="Polar residues" evidence="1">
    <location>
        <begin position="158"/>
        <end position="181"/>
    </location>
</feature>
<feature type="region of interest" description="Disordered" evidence="1">
    <location>
        <begin position="1"/>
        <end position="25"/>
    </location>
</feature>
<feature type="compositionally biased region" description="Polar residues" evidence="1">
    <location>
        <begin position="15"/>
        <end position="25"/>
    </location>
</feature>
<gene>
    <name evidence="2" type="ORF">soil367_04235</name>
</gene>
<dbReference type="InterPro" id="IPR022062">
    <property type="entry name" value="DUF3618"/>
</dbReference>
<evidence type="ECO:0000256" key="1">
    <source>
        <dbReference type="SAM" id="MobiDB-lite"/>
    </source>
</evidence>
<protein>
    <submittedName>
        <fullName evidence="2">DUF3618 domain-containing protein</fullName>
    </submittedName>
</protein>
<feature type="compositionally biased region" description="Low complexity" evidence="1">
    <location>
        <begin position="311"/>
        <end position="332"/>
    </location>
</feature>
<dbReference type="Proteomes" id="UP000298049">
    <property type="component" value="Chromosome"/>
</dbReference>
<dbReference type="Gene3D" id="6.10.140.1430">
    <property type="match status" value="1"/>
</dbReference>
<proteinExistence type="predicted"/>
<accession>A0A4P7XE90</accession>
<sequence length="332" mass="35888">MSHQDENSPEYLEQQIEQTRSQLSDTLNELQSRLSPSDLFEEALTYAKSHREFGQSIATTVRENPIPICLMGIGLTWLITSGASGPRHRLGHSGSDSFDSAPLAGDPRFSDHPEGPTPQPYPAGDGSSRVGGAKQKLSDAKAQASEKASSVKDKMQDAKSQLGQKAESATNSISHSGNGSQHKGKDMNERYQNMRNKGSEVARNMQEGYHQRTHEIRHRANSLIEERPLAVAAIGFGIGAAIGLLMPSTEREDRLMGSTRDHLKHRAMEEGEQQFEQARSQVEKTAEAVNERVQEEAKNREASGSKGGSQASPAGKAGTSSASTAGTPNRSV</sequence>
<dbReference type="KEGG" id="hmi:soil367_04235"/>
<organism evidence="2 3">
    <name type="scientific">Hydrocarboniclastica marina</name>
    <dbReference type="NCBI Taxonomy" id="2259620"/>
    <lineage>
        <taxon>Bacteria</taxon>
        <taxon>Pseudomonadati</taxon>
        <taxon>Pseudomonadota</taxon>
        <taxon>Gammaproteobacteria</taxon>
        <taxon>Alteromonadales</taxon>
        <taxon>Alteromonadaceae</taxon>
        <taxon>Hydrocarboniclastica</taxon>
    </lineage>
</organism>
<feature type="compositionally biased region" description="Basic and acidic residues" evidence="1">
    <location>
        <begin position="281"/>
        <end position="303"/>
    </location>
</feature>
<dbReference type="AlphaFoldDB" id="A0A4P7XE90"/>
<dbReference type="Pfam" id="PF12277">
    <property type="entry name" value="DUF3618"/>
    <property type="match status" value="1"/>
</dbReference>
<dbReference type="EMBL" id="CP031093">
    <property type="protein sequence ID" value="QCF25201.1"/>
    <property type="molecule type" value="Genomic_DNA"/>
</dbReference>
<evidence type="ECO:0000313" key="3">
    <source>
        <dbReference type="Proteomes" id="UP000298049"/>
    </source>
</evidence>
<dbReference type="OrthoDB" id="6065071at2"/>
<reference evidence="2 3" key="1">
    <citation type="submission" date="2018-07" db="EMBL/GenBank/DDBJ databases">
        <title>Marsedoiliclastica nanhaica gen. nov. sp. nov., a novel marine hydrocarbonoclastic bacterium isolated from an in-situ enriched hydrocarbon-degrading consortium in deep-sea sediment.</title>
        <authorList>
            <person name="Dong C."/>
            <person name="Ma T."/>
            <person name="Liu R."/>
            <person name="Shao Z."/>
        </authorList>
    </citation>
    <scope>NUCLEOTIDE SEQUENCE [LARGE SCALE GENOMIC DNA]</scope>
    <source>
        <strain evidence="3">soil36-7</strain>
    </source>
</reference>
<keyword evidence="3" id="KW-1185">Reference proteome</keyword>